<dbReference type="Pfam" id="PF13304">
    <property type="entry name" value="AAA_21"/>
    <property type="match status" value="1"/>
</dbReference>
<dbReference type="InterPro" id="IPR003959">
    <property type="entry name" value="ATPase_AAA_core"/>
</dbReference>
<dbReference type="GO" id="GO:0016887">
    <property type="term" value="F:ATP hydrolysis activity"/>
    <property type="evidence" value="ECO:0007669"/>
    <property type="project" value="InterPro"/>
</dbReference>
<dbReference type="EMBL" id="QFYP01000001">
    <property type="protein sequence ID" value="RAK59566.1"/>
    <property type="molecule type" value="Genomic_DNA"/>
</dbReference>
<dbReference type="Pfam" id="PF13175">
    <property type="entry name" value="AAA_15"/>
    <property type="match status" value="1"/>
</dbReference>
<evidence type="ECO:0000259" key="2">
    <source>
        <dbReference type="Pfam" id="PF13304"/>
    </source>
</evidence>
<dbReference type="PANTHER" id="PTHR43581">
    <property type="entry name" value="ATP/GTP PHOSPHATASE"/>
    <property type="match status" value="1"/>
</dbReference>
<dbReference type="InterPro" id="IPR041685">
    <property type="entry name" value="AAA_GajA/Old/RecF-like"/>
</dbReference>
<proteinExistence type="predicted"/>
<evidence type="ECO:0000313" key="4">
    <source>
        <dbReference type="Proteomes" id="UP000249842"/>
    </source>
</evidence>
<evidence type="ECO:0008006" key="5">
    <source>
        <dbReference type="Google" id="ProtNLM"/>
    </source>
</evidence>
<accession>A0A328B0X0</accession>
<sequence>MRLSRIEIENFKGVGGTQVIDLKPITLLFGPNSAGKSTILQSLHYLREILERRNADPDQTIAGGLIDLGGFATLVHGHDLSRTISIKVIIDDVGGQGSERLPLNSGASLAAVEFERLPIRYLVGENTDLKDYAVAQSIGVGLSVKWSDLLGGPYVSAITVMLDALDVATITSPAQAGQAILTKFNFDHPLFRRFRDADERPDPEDEQSPYPLADEILDLSRQMSRGGDLPLSDYRVGVETVLGALPDLNRPMVSDLRDPDVSKFELEQKAPRVRGLMALLDELICGPLRLARDYLNTMTYIGPLREIPRRSYRPRLSPDDSRWAQGLAAWDLLYTDTSGGLLEEVNSWLSGEERLRTGYRLEKVEFKEVPVPSRFHQLFERGLTEDDLGDLQELYLALASRSEIALRDFEKGIVVAPSDVGVGISQMVPVIVGCLRDNPGVLAIEQPELHVHPAIQVGLGDLFIRATQAGEDHSTPDKTLLVETHSEHIMLRLLRRVRETSANELPPGMMPLTAEDMAVTYVETSDDGVRFRPLKVSAEGDFLDQWPKGFFEERAEELF</sequence>
<dbReference type="Gene3D" id="3.40.50.300">
    <property type="entry name" value="P-loop containing nucleotide triphosphate hydrolases"/>
    <property type="match status" value="1"/>
</dbReference>
<gene>
    <name evidence="3" type="ORF">DJ021_07000</name>
</gene>
<evidence type="ECO:0000313" key="3">
    <source>
        <dbReference type="EMBL" id="RAK59566.1"/>
    </source>
</evidence>
<dbReference type="RefSeq" id="WP_111456859.1">
    <property type="nucleotide sequence ID" value="NZ_QFYP01000001.1"/>
</dbReference>
<evidence type="ECO:0000259" key="1">
    <source>
        <dbReference type="Pfam" id="PF13175"/>
    </source>
</evidence>
<dbReference type="AlphaFoldDB" id="A0A328B0X0"/>
<protein>
    <recommendedName>
        <fullName evidence="5">AAA domain-containing protein</fullName>
    </recommendedName>
</protein>
<dbReference type="GO" id="GO:0005524">
    <property type="term" value="F:ATP binding"/>
    <property type="evidence" value="ECO:0007669"/>
    <property type="project" value="InterPro"/>
</dbReference>
<dbReference type="Proteomes" id="UP000249842">
    <property type="component" value="Unassembled WGS sequence"/>
</dbReference>
<feature type="domain" description="ATPase AAA-type core" evidence="2">
    <location>
        <begin position="359"/>
        <end position="490"/>
    </location>
</feature>
<organism evidence="3 4">
    <name type="scientific">Phenylobacterium hankyongense</name>
    <dbReference type="NCBI Taxonomy" id="1813876"/>
    <lineage>
        <taxon>Bacteria</taxon>
        <taxon>Pseudomonadati</taxon>
        <taxon>Pseudomonadota</taxon>
        <taxon>Alphaproteobacteria</taxon>
        <taxon>Caulobacterales</taxon>
        <taxon>Caulobacteraceae</taxon>
        <taxon>Phenylobacterium</taxon>
    </lineage>
</organism>
<reference evidence="4" key="1">
    <citation type="submission" date="2018-05" db="EMBL/GenBank/DDBJ databases">
        <authorList>
            <person name="Li X."/>
        </authorList>
    </citation>
    <scope>NUCLEOTIDE SEQUENCE [LARGE SCALE GENOMIC DNA]</scope>
    <source>
        <strain evidence="4">HKS-05</strain>
    </source>
</reference>
<dbReference type="OrthoDB" id="9809324at2"/>
<dbReference type="InterPro" id="IPR051396">
    <property type="entry name" value="Bact_Antivir_Def_Nuclease"/>
</dbReference>
<dbReference type="SUPFAM" id="SSF52540">
    <property type="entry name" value="P-loop containing nucleoside triphosphate hydrolases"/>
    <property type="match status" value="2"/>
</dbReference>
<feature type="domain" description="Endonuclease GajA/Old nuclease/RecF-like AAA" evidence="1">
    <location>
        <begin position="1"/>
        <end position="46"/>
    </location>
</feature>
<comment type="caution">
    <text evidence="3">The sequence shown here is derived from an EMBL/GenBank/DDBJ whole genome shotgun (WGS) entry which is preliminary data.</text>
</comment>
<dbReference type="InterPro" id="IPR027417">
    <property type="entry name" value="P-loop_NTPase"/>
</dbReference>
<name>A0A328B0X0_9CAUL</name>
<dbReference type="PANTHER" id="PTHR43581:SF2">
    <property type="entry name" value="EXCINUCLEASE ATPASE SUBUNIT"/>
    <property type="match status" value="1"/>
</dbReference>
<keyword evidence="4" id="KW-1185">Reference proteome</keyword>